<evidence type="ECO:0000313" key="3">
    <source>
        <dbReference type="Proteomes" id="UP000314294"/>
    </source>
</evidence>
<dbReference type="EMBL" id="SRLO01000424">
    <property type="protein sequence ID" value="TNN56589.1"/>
    <property type="molecule type" value="Genomic_DNA"/>
</dbReference>
<name>A0A4Z2GT71_9TELE</name>
<comment type="caution">
    <text evidence="2">The sequence shown here is derived from an EMBL/GenBank/DDBJ whole genome shotgun (WGS) entry which is preliminary data.</text>
</comment>
<reference evidence="2 3" key="1">
    <citation type="submission" date="2019-03" db="EMBL/GenBank/DDBJ databases">
        <title>First draft genome of Liparis tanakae, snailfish: a comprehensive survey of snailfish specific genes.</title>
        <authorList>
            <person name="Kim W."/>
            <person name="Song I."/>
            <person name="Jeong J.-H."/>
            <person name="Kim D."/>
            <person name="Kim S."/>
            <person name="Ryu S."/>
            <person name="Song J.Y."/>
            <person name="Lee S.K."/>
        </authorList>
    </citation>
    <scope>NUCLEOTIDE SEQUENCE [LARGE SCALE GENOMIC DNA]</scope>
    <source>
        <tissue evidence="2">Muscle</tissue>
    </source>
</reference>
<organism evidence="2 3">
    <name type="scientific">Liparis tanakae</name>
    <name type="common">Tanaka's snailfish</name>
    <dbReference type="NCBI Taxonomy" id="230148"/>
    <lineage>
        <taxon>Eukaryota</taxon>
        <taxon>Metazoa</taxon>
        <taxon>Chordata</taxon>
        <taxon>Craniata</taxon>
        <taxon>Vertebrata</taxon>
        <taxon>Euteleostomi</taxon>
        <taxon>Actinopterygii</taxon>
        <taxon>Neopterygii</taxon>
        <taxon>Teleostei</taxon>
        <taxon>Neoteleostei</taxon>
        <taxon>Acanthomorphata</taxon>
        <taxon>Eupercaria</taxon>
        <taxon>Perciformes</taxon>
        <taxon>Cottioidei</taxon>
        <taxon>Cottales</taxon>
        <taxon>Liparidae</taxon>
        <taxon>Liparis</taxon>
    </lineage>
</organism>
<proteinExistence type="predicted"/>
<accession>A0A4Z2GT71</accession>
<keyword evidence="1" id="KW-0175">Coiled coil</keyword>
<evidence type="ECO:0000256" key="1">
    <source>
        <dbReference type="SAM" id="Coils"/>
    </source>
</evidence>
<sequence length="188" mass="21135">MQRNNISWFEPRRGTESCDCYQDIWNQENLKGNQENLKENQENLKENQENLKGNQENLKENQENIKETCRDQKTVRAAPALLMGLGRRAAYLLQLAAARAHEHHRVLAVGVGRHGAHALRPVLVQRVALDDPQAPQRLVQDLAAEDASRLTEIKPSLCFSVASYAVDATQSLSIRSSASRDRVAVRDA</sequence>
<protein>
    <submittedName>
        <fullName evidence="2">Uncharacterized protein</fullName>
    </submittedName>
</protein>
<dbReference type="AlphaFoldDB" id="A0A4Z2GT71"/>
<dbReference type="Proteomes" id="UP000314294">
    <property type="component" value="Unassembled WGS sequence"/>
</dbReference>
<gene>
    <name evidence="2" type="ORF">EYF80_033126</name>
</gene>
<evidence type="ECO:0000313" key="2">
    <source>
        <dbReference type="EMBL" id="TNN56589.1"/>
    </source>
</evidence>
<feature type="coiled-coil region" evidence="1">
    <location>
        <begin position="27"/>
        <end position="68"/>
    </location>
</feature>
<keyword evidence="3" id="KW-1185">Reference proteome</keyword>